<proteinExistence type="predicted"/>
<dbReference type="EMBL" id="CP012117">
    <property type="protein sequence ID" value="ANP26814.1"/>
    <property type="molecule type" value="Genomic_DNA"/>
</dbReference>
<dbReference type="Pfam" id="PF19843">
    <property type="entry name" value="DUF6318"/>
    <property type="match status" value="1"/>
</dbReference>
<evidence type="ECO:0000313" key="3">
    <source>
        <dbReference type="EMBL" id="ANP26814.1"/>
    </source>
</evidence>
<dbReference type="AlphaFoldDB" id="A0A1B0ZFU1"/>
<dbReference type="InterPro" id="IPR046281">
    <property type="entry name" value="DUF6318"/>
</dbReference>
<dbReference type="RefSeq" id="WP_065247174.1">
    <property type="nucleotide sequence ID" value="NZ_CP012117.1"/>
</dbReference>
<feature type="region of interest" description="Disordered" evidence="1">
    <location>
        <begin position="35"/>
        <end position="73"/>
    </location>
</feature>
<organism evidence="3 4">
    <name type="scientific">Dermabacter vaginalis</name>
    <dbReference type="NCBI Taxonomy" id="1630135"/>
    <lineage>
        <taxon>Bacteria</taxon>
        <taxon>Bacillati</taxon>
        <taxon>Actinomycetota</taxon>
        <taxon>Actinomycetes</taxon>
        <taxon>Micrococcales</taxon>
        <taxon>Dermabacteraceae</taxon>
        <taxon>Dermabacter</taxon>
    </lineage>
</organism>
<protein>
    <recommendedName>
        <fullName evidence="2">DUF6318 domain-containing protein</fullName>
    </recommendedName>
</protein>
<reference evidence="3 4" key="1">
    <citation type="submission" date="2015-06" db="EMBL/GenBank/DDBJ databases">
        <title>Investigation of pathophysiology for high-risk pregnancy and development of treatment modality based on it.</title>
        <authorList>
            <person name="Kim B.-C."/>
            <person name="Lim S."/>
        </authorList>
    </citation>
    <scope>NUCLEOTIDE SEQUENCE [LARGE SCALE GENOMIC DNA]</scope>
    <source>
        <strain evidence="3 4">AD1-86</strain>
    </source>
</reference>
<accession>A0A1B0ZFU1</accession>
<sequence length="209" mass="22303">MSKTTQRIVVLIFALALIIPAGLVGMGQFTQNKQGEQQVADSAQDTRKKVDPASQPKPTNTTEPSRADFPGIDEETETGAQASARYLFAVYAYMIGTGDTSAWRELMDPSCEECMRFADNAEQLHTAGGWIVGGDITLSDEKVTLTKGSGASDGASTTAKVDATFHEAPAQLIDDPTREPATRGASQGKFSVGLRFVDGHWRVTSMAVG</sequence>
<evidence type="ECO:0000259" key="2">
    <source>
        <dbReference type="Pfam" id="PF19843"/>
    </source>
</evidence>
<evidence type="ECO:0000313" key="4">
    <source>
        <dbReference type="Proteomes" id="UP000092596"/>
    </source>
</evidence>
<evidence type="ECO:0000256" key="1">
    <source>
        <dbReference type="SAM" id="MobiDB-lite"/>
    </source>
</evidence>
<name>A0A1B0ZFU1_9MICO</name>
<dbReference type="STRING" id="1630135.DAD186_02550"/>
<dbReference type="KEGG" id="dva:DAD186_02550"/>
<dbReference type="Proteomes" id="UP000092596">
    <property type="component" value="Chromosome"/>
</dbReference>
<feature type="domain" description="DUF6318" evidence="2">
    <location>
        <begin position="57"/>
        <end position="206"/>
    </location>
</feature>
<gene>
    <name evidence="3" type="ORF">DAD186_02550</name>
</gene>